<comment type="caution">
    <text evidence="1">The sequence shown here is derived from an EMBL/GenBank/DDBJ whole genome shotgun (WGS) entry which is preliminary data.</text>
</comment>
<keyword evidence="1" id="KW-0808">Transferase</keyword>
<accession>A0A0W8G763</accession>
<proteinExistence type="predicted"/>
<reference evidence="1" key="1">
    <citation type="journal article" date="2015" name="Proc. Natl. Acad. Sci. U.S.A.">
        <title>Networks of energetic and metabolic interactions define dynamics in microbial communities.</title>
        <authorList>
            <person name="Embree M."/>
            <person name="Liu J.K."/>
            <person name="Al-Bassam M.M."/>
            <person name="Zengler K."/>
        </authorList>
    </citation>
    <scope>NUCLEOTIDE SEQUENCE</scope>
</reference>
<gene>
    <name evidence="1" type="ORF">ASZ90_001112</name>
</gene>
<dbReference type="AlphaFoldDB" id="A0A0W8G763"/>
<evidence type="ECO:0000313" key="1">
    <source>
        <dbReference type="EMBL" id="KUG29012.1"/>
    </source>
</evidence>
<name>A0A0W8G763_9ZZZZ</name>
<dbReference type="EMBL" id="LNQE01000145">
    <property type="protein sequence ID" value="KUG29012.1"/>
    <property type="molecule type" value="Genomic_DNA"/>
</dbReference>
<organism evidence="1">
    <name type="scientific">hydrocarbon metagenome</name>
    <dbReference type="NCBI Taxonomy" id="938273"/>
    <lineage>
        <taxon>unclassified sequences</taxon>
        <taxon>metagenomes</taxon>
        <taxon>ecological metagenomes</taxon>
    </lineage>
</organism>
<protein>
    <submittedName>
        <fullName evidence="1">Glycosyltransferase</fullName>
    </submittedName>
</protein>
<dbReference type="Gene3D" id="3.40.50.2000">
    <property type="entry name" value="Glycogen Phosphorylase B"/>
    <property type="match status" value="1"/>
</dbReference>
<sequence>MTGGNASRPSRVVVVEERDNPSSAYFLLPALAHLSCPVIRRGFPDLPQPAELDGAMVVLARYVPPGWMRLVTEARPRLARLVFFMDDDLFDTAASRGTPLHYRFKLWRLAARRRDWLLAQKAEFWVSTPALMDKYAAWGPRLILPAPLPDEAPGPEADIRRIFYHGTASHNPDIRWLFPVMAEVLGKNSRLALEIVGKRAVAALYKPLPRVTVVHPMPWPAYRIFAAAPGRHVGLAPQLDSAFNAARSYTKFCDITRSGAVGVYAAGSACAGVVEHEKDGLVVPMQPDAWVAAITRLAADDGLRAAMLRNARDKLAELSRRAAASHAGLFDETGGPVEKGDA</sequence>
<dbReference type="SUPFAM" id="SSF53756">
    <property type="entry name" value="UDP-Glycosyltransferase/glycogen phosphorylase"/>
    <property type="match status" value="1"/>
</dbReference>
<dbReference type="GO" id="GO:0016740">
    <property type="term" value="F:transferase activity"/>
    <property type="evidence" value="ECO:0007669"/>
    <property type="project" value="UniProtKB-KW"/>
</dbReference>